<gene>
    <name evidence="2" type="ORF">C7H19_18045</name>
</gene>
<feature type="chain" id="PRO_5015703218" description="DUF2808 domain-containing protein" evidence="1">
    <location>
        <begin position="24"/>
        <end position="181"/>
    </location>
</feature>
<accession>A0A2T1LUA7</accession>
<dbReference type="Pfam" id="PF10989">
    <property type="entry name" value="DUF2808"/>
    <property type="match status" value="1"/>
</dbReference>
<evidence type="ECO:0000313" key="3">
    <source>
        <dbReference type="Proteomes" id="UP000239001"/>
    </source>
</evidence>
<reference evidence="2 3" key="2">
    <citation type="submission" date="2018-03" db="EMBL/GenBank/DDBJ databases">
        <authorList>
            <person name="Keele B.F."/>
        </authorList>
    </citation>
    <scope>NUCLEOTIDE SEQUENCE [LARGE SCALE GENOMIC DNA]</scope>
    <source>
        <strain evidence="2 3">CCALA 016</strain>
    </source>
</reference>
<protein>
    <recommendedName>
        <fullName evidence="4">DUF2808 domain-containing protein</fullName>
    </recommendedName>
</protein>
<dbReference type="RefSeq" id="WP_106458314.1">
    <property type="nucleotide sequence ID" value="NZ_PXOH01000023.1"/>
</dbReference>
<evidence type="ECO:0000313" key="2">
    <source>
        <dbReference type="EMBL" id="PSF35044.1"/>
    </source>
</evidence>
<comment type="caution">
    <text evidence="2">The sequence shown here is derived from an EMBL/GenBank/DDBJ whole genome shotgun (WGS) entry which is preliminary data.</text>
</comment>
<keyword evidence="1" id="KW-0732">Signal</keyword>
<proteinExistence type="predicted"/>
<feature type="signal peptide" evidence="1">
    <location>
        <begin position="1"/>
        <end position="23"/>
    </location>
</feature>
<dbReference type="OrthoDB" id="423147at2"/>
<reference evidence="2 3" key="1">
    <citation type="submission" date="2018-03" db="EMBL/GenBank/DDBJ databases">
        <title>The ancient ancestry and fast evolution of plastids.</title>
        <authorList>
            <person name="Moore K.R."/>
            <person name="Magnabosco C."/>
            <person name="Momper L."/>
            <person name="Gold D.A."/>
            <person name="Bosak T."/>
            <person name="Fournier G.P."/>
        </authorList>
    </citation>
    <scope>NUCLEOTIDE SEQUENCE [LARGE SCALE GENOMIC DNA]</scope>
    <source>
        <strain evidence="2 3">CCALA 016</strain>
    </source>
</reference>
<organism evidence="2 3">
    <name type="scientific">Aphanothece hegewaldii CCALA 016</name>
    <dbReference type="NCBI Taxonomy" id="2107694"/>
    <lineage>
        <taxon>Bacteria</taxon>
        <taxon>Bacillati</taxon>
        <taxon>Cyanobacteriota</taxon>
        <taxon>Cyanophyceae</taxon>
        <taxon>Oscillatoriophycideae</taxon>
        <taxon>Chroococcales</taxon>
        <taxon>Aphanothecaceae</taxon>
        <taxon>Aphanothece</taxon>
    </lineage>
</organism>
<dbReference type="Proteomes" id="UP000239001">
    <property type="component" value="Unassembled WGS sequence"/>
</dbReference>
<evidence type="ECO:0000256" key="1">
    <source>
        <dbReference type="SAM" id="SignalP"/>
    </source>
</evidence>
<keyword evidence="3" id="KW-1185">Reference proteome</keyword>
<dbReference type="InterPro" id="IPR021256">
    <property type="entry name" value="DUF2808"/>
</dbReference>
<dbReference type="AlphaFoldDB" id="A0A2T1LUA7"/>
<evidence type="ECO:0008006" key="4">
    <source>
        <dbReference type="Google" id="ProtNLM"/>
    </source>
</evidence>
<name>A0A2T1LUA7_9CHRO</name>
<sequence>MRFLSLFNLTVSAFVIAAPSVLAQEMPFPANSSFFTGDPPTLMSADTPDSLINWPSPHYFFTFNVPANSKESLGKVTIAPEISGESIAFDLSKTQAFQGTRKQKGQGLTLQSVTQDPKTQVITIVFAPSVPQGTTFTISLQAVRNPSESGEYIFRVQGFPSGDNPIGLDLGVGRLSFYRPF</sequence>
<dbReference type="EMBL" id="PXOH01000023">
    <property type="protein sequence ID" value="PSF35044.1"/>
    <property type="molecule type" value="Genomic_DNA"/>
</dbReference>